<sequence length="110" mass="12837">MHTILILCFSITIYLVNGENKEEESDFSTAIITDEMINAGLNYVSQLNEWIEKNVGKKEIKTIKQNFIKFSQLALNFIESTIQNFIKDDDNDEDNNDKEQYNSRSKHNEL</sequence>
<feature type="compositionally biased region" description="Basic and acidic residues" evidence="1">
    <location>
        <begin position="97"/>
        <end position="110"/>
    </location>
</feature>
<organism evidence="3 4">
    <name type="scientific">Schistosoma mekongi</name>
    <name type="common">Parasitic worm</name>
    <dbReference type="NCBI Taxonomy" id="38744"/>
    <lineage>
        <taxon>Eukaryota</taxon>
        <taxon>Metazoa</taxon>
        <taxon>Spiralia</taxon>
        <taxon>Lophotrochozoa</taxon>
        <taxon>Platyhelminthes</taxon>
        <taxon>Trematoda</taxon>
        <taxon>Digenea</taxon>
        <taxon>Strigeidida</taxon>
        <taxon>Schistosomatoidea</taxon>
        <taxon>Schistosomatidae</taxon>
        <taxon>Schistosoma</taxon>
    </lineage>
</organism>
<feature type="signal peptide" evidence="2">
    <location>
        <begin position="1"/>
        <end position="18"/>
    </location>
</feature>
<evidence type="ECO:0000313" key="3">
    <source>
        <dbReference type="EMBL" id="KAK4472966.1"/>
    </source>
</evidence>
<evidence type="ECO:0000313" key="4">
    <source>
        <dbReference type="Proteomes" id="UP001292079"/>
    </source>
</evidence>
<evidence type="ECO:0000256" key="1">
    <source>
        <dbReference type="SAM" id="MobiDB-lite"/>
    </source>
</evidence>
<accession>A0AAE1ZF88</accession>
<proteinExistence type="predicted"/>
<reference evidence="3" key="2">
    <citation type="journal article" date="2023" name="Infect Dis Poverty">
        <title>Chromosome-scale genome of the human blood fluke Schistosoma mekongi and its implications for public health.</title>
        <authorList>
            <person name="Zhou M."/>
            <person name="Xu L."/>
            <person name="Xu D."/>
            <person name="Chen W."/>
            <person name="Khan J."/>
            <person name="Hu Y."/>
            <person name="Huang H."/>
            <person name="Wei H."/>
            <person name="Zhang Y."/>
            <person name="Chusongsang P."/>
            <person name="Tanasarnprasert K."/>
            <person name="Hu X."/>
            <person name="Limpanont Y."/>
            <person name="Lv Z."/>
        </authorList>
    </citation>
    <scope>NUCLEOTIDE SEQUENCE</scope>
    <source>
        <strain evidence="3">LV_2022a</strain>
    </source>
</reference>
<gene>
    <name evidence="3" type="ORF">MN116_004167</name>
</gene>
<feature type="region of interest" description="Disordered" evidence="1">
    <location>
        <begin position="87"/>
        <end position="110"/>
    </location>
</feature>
<reference evidence="3" key="1">
    <citation type="submission" date="2022-04" db="EMBL/GenBank/DDBJ databases">
        <authorList>
            <person name="Xu L."/>
            <person name="Lv Z."/>
        </authorList>
    </citation>
    <scope>NUCLEOTIDE SEQUENCE</scope>
    <source>
        <strain evidence="3">LV_2022a</strain>
    </source>
</reference>
<protein>
    <submittedName>
        <fullName evidence="3">Uncharacterized protein</fullName>
    </submittedName>
</protein>
<dbReference type="AlphaFoldDB" id="A0AAE1ZF88"/>
<evidence type="ECO:0000256" key="2">
    <source>
        <dbReference type="SAM" id="SignalP"/>
    </source>
</evidence>
<keyword evidence="2" id="KW-0732">Signal</keyword>
<dbReference type="EMBL" id="JALJAT010000002">
    <property type="protein sequence ID" value="KAK4472966.1"/>
    <property type="molecule type" value="Genomic_DNA"/>
</dbReference>
<comment type="caution">
    <text evidence="3">The sequence shown here is derived from an EMBL/GenBank/DDBJ whole genome shotgun (WGS) entry which is preliminary data.</text>
</comment>
<feature type="chain" id="PRO_5042171565" evidence="2">
    <location>
        <begin position="19"/>
        <end position="110"/>
    </location>
</feature>
<keyword evidence="4" id="KW-1185">Reference proteome</keyword>
<dbReference type="Proteomes" id="UP001292079">
    <property type="component" value="Unassembled WGS sequence"/>
</dbReference>
<name>A0AAE1ZF88_SCHME</name>